<dbReference type="InParanoid" id="A0A3P8W0B0"/>
<dbReference type="AlphaFoldDB" id="A0A3P8W0B0"/>
<organism evidence="1 2">
    <name type="scientific">Cynoglossus semilaevis</name>
    <name type="common">Tongue sole</name>
    <dbReference type="NCBI Taxonomy" id="244447"/>
    <lineage>
        <taxon>Eukaryota</taxon>
        <taxon>Metazoa</taxon>
        <taxon>Chordata</taxon>
        <taxon>Craniata</taxon>
        <taxon>Vertebrata</taxon>
        <taxon>Euteleostomi</taxon>
        <taxon>Actinopterygii</taxon>
        <taxon>Neopterygii</taxon>
        <taxon>Teleostei</taxon>
        <taxon>Neoteleostei</taxon>
        <taxon>Acanthomorphata</taxon>
        <taxon>Carangaria</taxon>
        <taxon>Pleuronectiformes</taxon>
        <taxon>Pleuronectoidei</taxon>
        <taxon>Cynoglossidae</taxon>
        <taxon>Cynoglossinae</taxon>
        <taxon>Cynoglossus</taxon>
    </lineage>
</organism>
<keyword evidence="2" id="KW-1185">Reference proteome</keyword>
<reference evidence="1" key="3">
    <citation type="submission" date="2025-09" db="UniProtKB">
        <authorList>
            <consortium name="Ensembl"/>
        </authorList>
    </citation>
    <scope>IDENTIFICATION</scope>
</reference>
<evidence type="ECO:0000313" key="2">
    <source>
        <dbReference type="Proteomes" id="UP000265120"/>
    </source>
</evidence>
<evidence type="ECO:0000313" key="1">
    <source>
        <dbReference type="Ensembl" id="ENSCSEP00000019041.1"/>
    </source>
</evidence>
<name>A0A3P8W0B0_CYNSE</name>
<dbReference type="Ensembl" id="ENSCSET00000019275.1">
    <property type="protein sequence ID" value="ENSCSEP00000019041.1"/>
    <property type="gene ID" value="ENSCSEG00000012198.1"/>
</dbReference>
<reference evidence="1 2" key="1">
    <citation type="journal article" date="2014" name="Nat. Genet.">
        <title>Whole-genome sequence of a flatfish provides insights into ZW sex chromosome evolution and adaptation to a benthic lifestyle.</title>
        <authorList>
            <person name="Chen S."/>
            <person name="Zhang G."/>
            <person name="Shao C."/>
            <person name="Huang Q."/>
            <person name="Liu G."/>
            <person name="Zhang P."/>
            <person name="Song W."/>
            <person name="An N."/>
            <person name="Chalopin D."/>
            <person name="Volff J.N."/>
            <person name="Hong Y."/>
            <person name="Li Q."/>
            <person name="Sha Z."/>
            <person name="Zhou H."/>
            <person name="Xie M."/>
            <person name="Yu Q."/>
            <person name="Liu Y."/>
            <person name="Xiang H."/>
            <person name="Wang N."/>
            <person name="Wu K."/>
            <person name="Yang C."/>
            <person name="Zhou Q."/>
            <person name="Liao X."/>
            <person name="Yang L."/>
            <person name="Hu Q."/>
            <person name="Zhang J."/>
            <person name="Meng L."/>
            <person name="Jin L."/>
            <person name="Tian Y."/>
            <person name="Lian J."/>
            <person name="Yang J."/>
            <person name="Miao G."/>
            <person name="Liu S."/>
            <person name="Liang Z."/>
            <person name="Yan F."/>
            <person name="Li Y."/>
            <person name="Sun B."/>
            <person name="Zhang H."/>
            <person name="Zhang J."/>
            <person name="Zhu Y."/>
            <person name="Du M."/>
            <person name="Zhao Y."/>
            <person name="Schartl M."/>
            <person name="Tang Q."/>
            <person name="Wang J."/>
        </authorList>
    </citation>
    <scope>NUCLEOTIDE SEQUENCE</scope>
</reference>
<accession>A0A3P8W0B0</accession>
<sequence>ADSFSLAITLITSFCCSVKQISIPFRGCRQGMQMFLFSLHIRRQNRTIGQMCFYCRGSYHAKAPPKQH</sequence>
<protein>
    <submittedName>
        <fullName evidence="1">Uncharacterized protein</fullName>
    </submittedName>
</protein>
<dbReference type="Proteomes" id="UP000265120">
    <property type="component" value="Chromosome 13"/>
</dbReference>
<reference evidence="1" key="2">
    <citation type="submission" date="2025-08" db="UniProtKB">
        <authorList>
            <consortium name="Ensembl"/>
        </authorList>
    </citation>
    <scope>IDENTIFICATION</scope>
</reference>
<proteinExistence type="predicted"/>